<dbReference type="PANTHER" id="PTHR30485:SF1">
    <property type="entry name" value="CYTOCHROME YDHU-RELATED"/>
    <property type="match status" value="1"/>
</dbReference>
<evidence type="ECO:0000256" key="9">
    <source>
        <dbReference type="ARBA" id="ARBA00022989"/>
    </source>
</evidence>
<keyword evidence="11 12" id="KW-0472">Membrane</keyword>
<evidence type="ECO:0000256" key="5">
    <source>
        <dbReference type="ARBA" id="ARBA00022617"/>
    </source>
</evidence>
<keyword evidence="3" id="KW-0813">Transport</keyword>
<evidence type="ECO:0000313" key="15">
    <source>
        <dbReference type="Proteomes" id="UP000191931"/>
    </source>
</evidence>
<comment type="similarity">
    <text evidence="2">Belongs to the HupC/HyaC/HydC family.</text>
</comment>
<keyword evidence="5" id="KW-0349">Heme</keyword>
<feature type="domain" description="Cytochrome b561 bacterial/Ni-hydrogenase" evidence="13">
    <location>
        <begin position="12"/>
        <end position="197"/>
    </location>
</feature>
<dbReference type="GO" id="GO:0022904">
    <property type="term" value="P:respiratory electron transport chain"/>
    <property type="evidence" value="ECO:0007669"/>
    <property type="project" value="InterPro"/>
</dbReference>
<evidence type="ECO:0000256" key="4">
    <source>
        <dbReference type="ARBA" id="ARBA00022475"/>
    </source>
</evidence>
<dbReference type="RefSeq" id="WP_080804346.1">
    <property type="nucleotide sequence ID" value="NZ_LT828546.1"/>
</dbReference>
<proteinExistence type="inferred from homology"/>
<evidence type="ECO:0000256" key="3">
    <source>
        <dbReference type="ARBA" id="ARBA00022448"/>
    </source>
</evidence>
<dbReference type="Pfam" id="PF01292">
    <property type="entry name" value="Ni_hydr_CYTB"/>
    <property type="match status" value="1"/>
</dbReference>
<keyword evidence="4" id="KW-1003">Cell membrane</keyword>
<dbReference type="OrthoDB" id="197262at2"/>
<evidence type="ECO:0000256" key="8">
    <source>
        <dbReference type="ARBA" id="ARBA00022982"/>
    </source>
</evidence>
<keyword evidence="8" id="KW-0249">Electron transport</keyword>
<keyword evidence="10" id="KW-0408">Iron</keyword>
<evidence type="ECO:0000256" key="12">
    <source>
        <dbReference type="SAM" id="Phobius"/>
    </source>
</evidence>
<dbReference type="STRING" id="1246637.MTBBW1_1200034"/>
<keyword evidence="15" id="KW-1185">Reference proteome</keyword>
<evidence type="ECO:0000256" key="1">
    <source>
        <dbReference type="ARBA" id="ARBA00004651"/>
    </source>
</evidence>
<dbReference type="GO" id="GO:0005886">
    <property type="term" value="C:plasma membrane"/>
    <property type="evidence" value="ECO:0007669"/>
    <property type="project" value="UniProtKB-SubCell"/>
</dbReference>
<dbReference type="Proteomes" id="UP000191931">
    <property type="component" value="Unassembled WGS sequence"/>
</dbReference>
<sequence>MTHTKIIKIYLYTRFERFWHWLQAIMILFLLITGFEIHGTYTLLGYKTAVFTHNFVGLSWLVLFAFFVFWVFTTGEWRQYIPTTKKLFDVIIYYSFGIFQGKPHPVEKTPGAKHNPLQRLTYLALSALLLPVQMLTGILYYTWNTWNTWSGMGIPLAPVAMIHTFVAFMLLSFLLVHVYMTTTGHSLFSHIAGMITGWEEIYETTPIQEWELPEKRRV</sequence>
<dbReference type="Gene3D" id="1.20.950.20">
    <property type="entry name" value="Transmembrane di-heme cytochromes, Chain C"/>
    <property type="match status" value="1"/>
</dbReference>
<comment type="subcellular location">
    <subcellularLocation>
        <location evidence="1">Cell membrane</location>
        <topology evidence="1">Multi-pass membrane protein</topology>
    </subcellularLocation>
</comment>
<dbReference type="InterPro" id="IPR016174">
    <property type="entry name" value="Di-haem_cyt_TM"/>
</dbReference>
<dbReference type="AlphaFoldDB" id="A0A1W1H658"/>
<keyword evidence="9 12" id="KW-1133">Transmembrane helix</keyword>
<evidence type="ECO:0000259" key="13">
    <source>
        <dbReference type="Pfam" id="PF01292"/>
    </source>
</evidence>
<feature type="transmembrane region" description="Helical" evidence="12">
    <location>
        <begin position="21"/>
        <end position="44"/>
    </location>
</feature>
<dbReference type="PRINTS" id="PR00161">
    <property type="entry name" value="NIHGNASECYTB"/>
</dbReference>
<name>A0A1W1H658_9BACT</name>
<organism evidence="14 15">
    <name type="scientific">Desulfamplus magnetovallimortis</name>
    <dbReference type="NCBI Taxonomy" id="1246637"/>
    <lineage>
        <taxon>Bacteria</taxon>
        <taxon>Pseudomonadati</taxon>
        <taxon>Thermodesulfobacteriota</taxon>
        <taxon>Desulfobacteria</taxon>
        <taxon>Desulfobacterales</taxon>
        <taxon>Desulfobacteraceae</taxon>
        <taxon>Desulfamplus</taxon>
    </lineage>
</organism>
<evidence type="ECO:0000313" key="14">
    <source>
        <dbReference type="EMBL" id="SLM27959.1"/>
    </source>
</evidence>
<evidence type="ECO:0000256" key="6">
    <source>
        <dbReference type="ARBA" id="ARBA00022692"/>
    </source>
</evidence>
<reference evidence="14 15" key="1">
    <citation type="submission" date="2017-03" db="EMBL/GenBank/DDBJ databases">
        <authorList>
            <person name="Afonso C.L."/>
            <person name="Miller P.J."/>
            <person name="Scott M.A."/>
            <person name="Spackman E."/>
            <person name="Goraichik I."/>
            <person name="Dimitrov K.M."/>
            <person name="Suarez D.L."/>
            <person name="Swayne D.E."/>
        </authorList>
    </citation>
    <scope>NUCLEOTIDE SEQUENCE [LARGE SCALE GENOMIC DNA]</scope>
    <source>
        <strain evidence="14">PRJEB14757</strain>
    </source>
</reference>
<accession>A0A1W1H658</accession>
<keyword evidence="7" id="KW-0479">Metal-binding</keyword>
<evidence type="ECO:0000256" key="2">
    <source>
        <dbReference type="ARBA" id="ARBA00008622"/>
    </source>
</evidence>
<dbReference type="InterPro" id="IPR011577">
    <property type="entry name" value="Cyt_b561_bac/Ni-Hgenase"/>
</dbReference>
<dbReference type="GO" id="GO:0020037">
    <property type="term" value="F:heme binding"/>
    <property type="evidence" value="ECO:0007669"/>
    <property type="project" value="TreeGrafter"/>
</dbReference>
<dbReference type="GO" id="GO:0005506">
    <property type="term" value="F:iron ion binding"/>
    <property type="evidence" value="ECO:0007669"/>
    <property type="project" value="InterPro"/>
</dbReference>
<dbReference type="InterPro" id="IPR000516">
    <property type="entry name" value="Ni-dep_Hydgase_cyt-B"/>
</dbReference>
<dbReference type="EMBL" id="FWEV01000025">
    <property type="protein sequence ID" value="SLM27959.1"/>
    <property type="molecule type" value="Genomic_DNA"/>
</dbReference>
<dbReference type="PANTHER" id="PTHR30485">
    <property type="entry name" value="NI/FE-HYDROGENASE 1 B-TYPE CYTOCHROME SUBUNIT"/>
    <property type="match status" value="1"/>
</dbReference>
<feature type="transmembrane region" description="Helical" evidence="12">
    <location>
        <begin position="122"/>
        <end position="143"/>
    </location>
</feature>
<protein>
    <submittedName>
        <fullName evidence="14">Cytochrome b561</fullName>
    </submittedName>
</protein>
<evidence type="ECO:0000256" key="11">
    <source>
        <dbReference type="ARBA" id="ARBA00023136"/>
    </source>
</evidence>
<evidence type="ECO:0000256" key="7">
    <source>
        <dbReference type="ARBA" id="ARBA00022723"/>
    </source>
</evidence>
<feature type="transmembrane region" description="Helical" evidence="12">
    <location>
        <begin position="155"/>
        <end position="180"/>
    </location>
</feature>
<feature type="transmembrane region" description="Helical" evidence="12">
    <location>
        <begin position="50"/>
        <end position="72"/>
    </location>
</feature>
<gene>
    <name evidence="14" type="ORF">MTBBW1_1200034</name>
</gene>
<dbReference type="GO" id="GO:0009055">
    <property type="term" value="F:electron transfer activity"/>
    <property type="evidence" value="ECO:0007669"/>
    <property type="project" value="InterPro"/>
</dbReference>
<keyword evidence="6 12" id="KW-0812">Transmembrane</keyword>
<dbReference type="SUPFAM" id="SSF81342">
    <property type="entry name" value="Transmembrane di-heme cytochromes"/>
    <property type="match status" value="1"/>
</dbReference>
<dbReference type="InterPro" id="IPR051542">
    <property type="entry name" value="Hydrogenase_cytochrome"/>
</dbReference>
<evidence type="ECO:0000256" key="10">
    <source>
        <dbReference type="ARBA" id="ARBA00023004"/>
    </source>
</evidence>